<dbReference type="GO" id="GO:0005886">
    <property type="term" value="C:plasma membrane"/>
    <property type="evidence" value="ECO:0007669"/>
    <property type="project" value="UniProtKB-SubCell"/>
</dbReference>
<dbReference type="EMBL" id="CAMTCP010000290">
    <property type="protein sequence ID" value="CAI3693082.1"/>
    <property type="molecule type" value="Genomic_DNA"/>
</dbReference>
<reference evidence="10" key="1">
    <citation type="submission" date="2021-10" db="EMBL/GenBank/DDBJ databases">
        <authorList>
            <person name="Mesa V."/>
        </authorList>
    </citation>
    <scope>NUCLEOTIDE SEQUENCE</scope>
    <source>
        <strain evidence="10">CC3_PB</strain>
    </source>
</reference>
<evidence type="ECO:0000256" key="2">
    <source>
        <dbReference type="ARBA" id="ARBA00022448"/>
    </source>
</evidence>
<comment type="caution">
    <text evidence="10">The sequence shown here is derived from an EMBL/GenBank/DDBJ whole genome shotgun (WGS) entry which is preliminary data.</text>
</comment>
<evidence type="ECO:0000256" key="9">
    <source>
        <dbReference type="SAM" id="Phobius"/>
    </source>
</evidence>
<organism evidence="10 12">
    <name type="scientific">Clostridium neonatale</name>
    <dbReference type="NCBI Taxonomy" id="137838"/>
    <lineage>
        <taxon>Bacteria</taxon>
        <taxon>Bacillati</taxon>
        <taxon>Bacillota</taxon>
        <taxon>Clostridia</taxon>
        <taxon>Eubacteriales</taxon>
        <taxon>Clostridiaceae</taxon>
        <taxon>Clostridium</taxon>
    </lineage>
</organism>
<dbReference type="PANTHER" id="PTHR32502">
    <property type="entry name" value="N-ACETYLGALACTOSAMINE PERMEASE II COMPONENT-RELATED"/>
    <property type="match status" value="1"/>
</dbReference>
<comment type="subcellular location">
    <subcellularLocation>
        <location evidence="1">Cell membrane</location>
        <topology evidence="1">Multi-pass membrane protein</topology>
    </subcellularLocation>
</comment>
<evidence type="ECO:0000256" key="6">
    <source>
        <dbReference type="ARBA" id="ARBA00022692"/>
    </source>
</evidence>
<reference evidence="11" key="2">
    <citation type="submission" date="2022-10" db="EMBL/GenBank/DDBJ databases">
        <authorList>
            <person name="Aires J."/>
            <person name="Mesa V."/>
        </authorList>
    </citation>
    <scope>NUCLEOTIDE SEQUENCE</scope>
    <source>
        <strain evidence="11">Clostridium neonatale JD116</strain>
    </source>
</reference>
<keyword evidence="5" id="KW-0598">Phosphotransferase system</keyword>
<evidence type="ECO:0000313" key="12">
    <source>
        <dbReference type="Proteomes" id="UP000789738"/>
    </source>
</evidence>
<feature type="transmembrane region" description="Helical" evidence="9">
    <location>
        <begin position="228"/>
        <end position="246"/>
    </location>
</feature>
<keyword evidence="8 9" id="KW-0472">Membrane</keyword>
<feature type="transmembrane region" description="Helical" evidence="9">
    <location>
        <begin position="177"/>
        <end position="199"/>
    </location>
</feature>
<evidence type="ECO:0000256" key="8">
    <source>
        <dbReference type="ARBA" id="ARBA00023136"/>
    </source>
</evidence>
<evidence type="ECO:0000256" key="4">
    <source>
        <dbReference type="ARBA" id="ARBA00022597"/>
    </source>
</evidence>
<keyword evidence="2" id="KW-0813">Transport</keyword>
<evidence type="ECO:0000256" key="5">
    <source>
        <dbReference type="ARBA" id="ARBA00022683"/>
    </source>
</evidence>
<dbReference type="InterPro" id="IPR004700">
    <property type="entry name" value="PTS_IIC_man"/>
</dbReference>
<feature type="transmembrane region" description="Helical" evidence="9">
    <location>
        <begin position="97"/>
        <end position="121"/>
    </location>
</feature>
<dbReference type="Pfam" id="PF03609">
    <property type="entry name" value="EII-Sor"/>
    <property type="match status" value="1"/>
</dbReference>
<dbReference type="PROSITE" id="PS51106">
    <property type="entry name" value="PTS_EIIC_TYPE_4"/>
    <property type="match status" value="1"/>
</dbReference>
<dbReference type="AlphaFoldDB" id="A0AA86JD03"/>
<evidence type="ECO:0000256" key="3">
    <source>
        <dbReference type="ARBA" id="ARBA00022475"/>
    </source>
</evidence>
<keyword evidence="4" id="KW-0762">Sugar transport</keyword>
<dbReference type="EMBL" id="CAKJVE010000001">
    <property type="protein sequence ID" value="CAG9701896.1"/>
    <property type="molecule type" value="Genomic_DNA"/>
</dbReference>
<sequence length="270" mass="27834">MGSISIIQIILVGIVGFIAGIDQFSFTESLYQPIVTGAVVGAILGDLKTGLIVGGTYQLMTIGNMPVGGAQPPNAVIGGIMATVFAISSHLKPEAAVGLAVPFSLLGQYCITIIFTIMAPVMTKADKYASEANDKGICRINYGAMALLGAFFALVCILGLVGGSAVGSQLSALSQKYAWIMAGLGAAGGMMRFVGFAILLRIMLANDMWGIYLTGFALSTVIGKVEGLSGSCLLLVSFVGIAIAIYDFQTNVKIKSLVVASDDGGEEDGI</sequence>
<dbReference type="RefSeq" id="WP_210886598.1">
    <property type="nucleotide sequence ID" value="NZ_CAKJVE010000001.1"/>
</dbReference>
<feature type="transmembrane region" description="Helical" evidence="9">
    <location>
        <begin position="142"/>
        <end position="165"/>
    </location>
</feature>
<feature type="transmembrane region" description="Helical" evidence="9">
    <location>
        <begin position="30"/>
        <end position="53"/>
    </location>
</feature>
<feature type="transmembrane region" description="Helical" evidence="9">
    <location>
        <begin position="74"/>
        <end position="91"/>
    </location>
</feature>
<evidence type="ECO:0000313" key="11">
    <source>
        <dbReference type="EMBL" id="CAI3693082.1"/>
    </source>
</evidence>
<evidence type="ECO:0000313" key="10">
    <source>
        <dbReference type="EMBL" id="CAG9701896.1"/>
    </source>
</evidence>
<dbReference type="Proteomes" id="UP000789738">
    <property type="component" value="Unassembled WGS sequence"/>
</dbReference>
<feature type="transmembrane region" description="Helical" evidence="9">
    <location>
        <begin position="7"/>
        <end position="24"/>
    </location>
</feature>
<proteinExistence type="predicted"/>
<dbReference type="Proteomes" id="UP001189143">
    <property type="component" value="Unassembled WGS sequence"/>
</dbReference>
<dbReference type="GO" id="GO:0009401">
    <property type="term" value="P:phosphoenolpyruvate-dependent sugar phosphotransferase system"/>
    <property type="evidence" value="ECO:0007669"/>
    <property type="project" value="UniProtKB-KW"/>
</dbReference>
<gene>
    <name evidence="11" type="ORF">CNEO2_880016</name>
    <name evidence="10" type="ORF">CNEO_10367</name>
</gene>
<evidence type="ECO:0000256" key="1">
    <source>
        <dbReference type="ARBA" id="ARBA00004651"/>
    </source>
</evidence>
<evidence type="ECO:0000256" key="7">
    <source>
        <dbReference type="ARBA" id="ARBA00022989"/>
    </source>
</evidence>
<protein>
    <submittedName>
        <fullName evidence="11">N-acetylgalactosamine PTS system EIIC component</fullName>
    </submittedName>
    <submittedName>
        <fullName evidence="10">PTS system sorbose-specific iic component</fullName>
    </submittedName>
</protein>
<keyword evidence="6 9" id="KW-0812">Transmembrane</keyword>
<keyword evidence="7 9" id="KW-1133">Transmembrane helix</keyword>
<keyword evidence="3" id="KW-1003">Cell membrane</keyword>
<dbReference type="PANTHER" id="PTHR32502:SF8">
    <property type="entry name" value="N-ACETYLGALACTOSAMINE PERMEASE IIC COMPONENT 1"/>
    <property type="match status" value="1"/>
</dbReference>
<name>A0AA86JD03_9CLOT</name>
<dbReference type="InterPro" id="IPR050303">
    <property type="entry name" value="GatZ_KbaZ_carbometab"/>
</dbReference>
<accession>A0AA86JD03</accession>